<dbReference type="Proteomes" id="UP000507245">
    <property type="component" value="Unassembled WGS sequence"/>
</dbReference>
<dbReference type="PANTHER" id="PTHR33463:SF198">
    <property type="entry name" value="RPP4C3"/>
    <property type="match status" value="1"/>
</dbReference>
<keyword evidence="1" id="KW-0611">Plant defense</keyword>
<dbReference type="Gene3D" id="3.40.50.300">
    <property type="entry name" value="P-loop containing nucleotide triphosphate hydrolases"/>
    <property type="match status" value="2"/>
</dbReference>
<protein>
    <recommendedName>
        <fullName evidence="2">NB-ARC domain-containing protein</fullName>
    </recommendedName>
</protein>
<evidence type="ECO:0000256" key="1">
    <source>
        <dbReference type="ARBA" id="ARBA00022821"/>
    </source>
</evidence>
<evidence type="ECO:0000259" key="2">
    <source>
        <dbReference type="Pfam" id="PF00931"/>
    </source>
</evidence>
<accession>A0A6J5X6X2</accession>
<name>A0A6J5X6X2_PRUAR</name>
<dbReference type="InterPro" id="IPR027417">
    <property type="entry name" value="P-loop_NTPase"/>
</dbReference>
<evidence type="ECO:0000313" key="4">
    <source>
        <dbReference type="Proteomes" id="UP000507245"/>
    </source>
</evidence>
<keyword evidence="4" id="KW-1185">Reference proteome</keyword>
<dbReference type="EMBL" id="CAEKKB010000004">
    <property type="protein sequence ID" value="CAB4308561.1"/>
    <property type="molecule type" value="Genomic_DNA"/>
</dbReference>
<dbReference type="PANTHER" id="PTHR33463">
    <property type="entry name" value="NB-ARC DOMAIN-CONTAINING PROTEIN-RELATED"/>
    <property type="match status" value="1"/>
</dbReference>
<feature type="domain" description="NB-ARC" evidence="2">
    <location>
        <begin position="52"/>
        <end position="99"/>
    </location>
</feature>
<dbReference type="InterPro" id="IPR002182">
    <property type="entry name" value="NB-ARC"/>
</dbReference>
<gene>
    <name evidence="3" type="ORF">ORAREDHAP_LOCUS28120</name>
</gene>
<dbReference type="Pfam" id="PF00931">
    <property type="entry name" value="NB-ARC"/>
    <property type="match status" value="1"/>
</dbReference>
<proteinExistence type="predicted"/>
<dbReference type="SUPFAM" id="SSF52540">
    <property type="entry name" value="P-loop containing nucleoside triphosphate hydrolases"/>
    <property type="match status" value="1"/>
</dbReference>
<sequence length="100" mass="11406">MPTEEHQAFESRTSTMKKIMEELRNPNTNMIGVYGIGDVGKTTLRIIDVKQNPDLERIQKKIAEKLKDTEILVILDDVWDRIDLLALGLPRVVCKTLLTS</sequence>
<dbReference type="OrthoDB" id="1165739at2759"/>
<dbReference type="InterPro" id="IPR050905">
    <property type="entry name" value="Plant_NBS-LRR"/>
</dbReference>
<dbReference type="AlphaFoldDB" id="A0A6J5X6X2"/>
<organism evidence="3 4">
    <name type="scientific">Prunus armeniaca</name>
    <name type="common">Apricot</name>
    <name type="synonym">Armeniaca vulgaris</name>
    <dbReference type="NCBI Taxonomy" id="36596"/>
    <lineage>
        <taxon>Eukaryota</taxon>
        <taxon>Viridiplantae</taxon>
        <taxon>Streptophyta</taxon>
        <taxon>Embryophyta</taxon>
        <taxon>Tracheophyta</taxon>
        <taxon>Spermatophyta</taxon>
        <taxon>Magnoliopsida</taxon>
        <taxon>eudicotyledons</taxon>
        <taxon>Gunneridae</taxon>
        <taxon>Pentapetalae</taxon>
        <taxon>rosids</taxon>
        <taxon>fabids</taxon>
        <taxon>Rosales</taxon>
        <taxon>Rosaceae</taxon>
        <taxon>Amygdaloideae</taxon>
        <taxon>Amygdaleae</taxon>
        <taxon>Prunus</taxon>
    </lineage>
</organism>
<reference evidence="4" key="1">
    <citation type="journal article" date="2020" name="Genome Biol.">
        <title>Gamete binning: chromosome-level and haplotype-resolved genome assembly enabled by high-throughput single-cell sequencing of gamete genomes.</title>
        <authorList>
            <person name="Campoy J.A."/>
            <person name="Sun H."/>
            <person name="Goel M."/>
            <person name="Jiao W.-B."/>
            <person name="Folz-Donahue K."/>
            <person name="Wang N."/>
            <person name="Rubio M."/>
            <person name="Liu C."/>
            <person name="Kukat C."/>
            <person name="Ruiz D."/>
            <person name="Huettel B."/>
            <person name="Schneeberger K."/>
        </authorList>
    </citation>
    <scope>NUCLEOTIDE SEQUENCE [LARGE SCALE GENOMIC DNA]</scope>
    <source>
        <strain evidence="4">cv. Rojo Pasion</strain>
    </source>
</reference>
<evidence type="ECO:0000313" key="3">
    <source>
        <dbReference type="EMBL" id="CAB4308561.1"/>
    </source>
</evidence>